<name>A0ABZ2V222_9RHOB</name>
<feature type="domain" description="HIT" evidence="2">
    <location>
        <begin position="8"/>
        <end position="113"/>
    </location>
</feature>
<dbReference type="Proteomes" id="UP001440612">
    <property type="component" value="Chromosome"/>
</dbReference>
<dbReference type="PROSITE" id="PS51084">
    <property type="entry name" value="HIT_2"/>
    <property type="match status" value="1"/>
</dbReference>
<protein>
    <submittedName>
        <fullName evidence="3">HIT family protein</fullName>
        <ecNumber evidence="3">2.1.1.-</ecNumber>
    </submittedName>
</protein>
<dbReference type="RefSeq" id="WP_341366649.1">
    <property type="nucleotide sequence ID" value="NZ_CP150951.2"/>
</dbReference>
<dbReference type="EMBL" id="CP150951">
    <property type="protein sequence ID" value="WZC48534.1"/>
    <property type="molecule type" value="Genomic_DNA"/>
</dbReference>
<evidence type="ECO:0000313" key="3">
    <source>
        <dbReference type="EMBL" id="WZC48534.1"/>
    </source>
</evidence>
<dbReference type="EC" id="2.1.1.-" evidence="3"/>
<reference evidence="4" key="1">
    <citation type="submission" date="2024-04" db="EMBL/GenBank/DDBJ databases">
        <title>Phylogenomic analyses of a clade within the roseobacter group suggest taxonomic reassignments of species of the genera Aestuariivita, Citreicella, Loktanella, Nautella, Pelagibaca, Ruegeria, Thalassobius, Thiobacimonas and Tropicibacter, and the proposal o.</title>
        <authorList>
            <person name="Jeon C.O."/>
        </authorList>
    </citation>
    <scope>NUCLEOTIDE SEQUENCE [LARGE SCALE GENOMIC DNA]</scope>
    <source>
        <strain evidence="4">BS5-3</strain>
    </source>
</reference>
<sequence length="132" mass="14240">MASLPECRFCLGNGLLEDAPIYQNPAHFVLKSRGADRAHAVMIIPQRHVADPFAMTAAEWAQMGDALQFARSYLSAANPDGYTIGWNVGAAAGQHVFHAHLHVIARFKDTLGAGRGIHAALGALQRETPQKL</sequence>
<dbReference type="InterPro" id="IPR011146">
    <property type="entry name" value="HIT-like"/>
</dbReference>
<proteinExistence type="predicted"/>
<evidence type="ECO:0000256" key="1">
    <source>
        <dbReference type="PROSITE-ProRule" id="PRU00464"/>
    </source>
</evidence>
<gene>
    <name evidence="3" type="ORF">AABB29_17035</name>
</gene>
<accession>A0ABZ2V222</accession>
<keyword evidence="3" id="KW-0808">Transferase</keyword>
<dbReference type="Gene3D" id="3.30.428.10">
    <property type="entry name" value="HIT-like"/>
    <property type="match status" value="1"/>
</dbReference>
<dbReference type="Pfam" id="PF01230">
    <property type="entry name" value="HIT"/>
    <property type="match status" value="1"/>
</dbReference>
<keyword evidence="3" id="KW-0489">Methyltransferase</keyword>
<dbReference type="InterPro" id="IPR052908">
    <property type="entry name" value="AP-4-A_phosphorylase"/>
</dbReference>
<dbReference type="PANTHER" id="PTHR42997:SF1">
    <property type="entry name" value="AP-4-A PHOSPHORYLASE"/>
    <property type="match status" value="1"/>
</dbReference>
<evidence type="ECO:0000313" key="4">
    <source>
        <dbReference type="Proteomes" id="UP001440612"/>
    </source>
</evidence>
<keyword evidence="4" id="KW-1185">Reference proteome</keyword>
<dbReference type="PANTHER" id="PTHR42997">
    <property type="entry name" value="HIT FAMILY HYDROLASE"/>
    <property type="match status" value="1"/>
</dbReference>
<dbReference type="SUPFAM" id="SSF54197">
    <property type="entry name" value="HIT-like"/>
    <property type="match status" value="1"/>
</dbReference>
<dbReference type="GO" id="GO:0032259">
    <property type="term" value="P:methylation"/>
    <property type="evidence" value="ECO:0007669"/>
    <property type="project" value="UniProtKB-KW"/>
</dbReference>
<evidence type="ECO:0000259" key="2">
    <source>
        <dbReference type="PROSITE" id="PS51084"/>
    </source>
</evidence>
<dbReference type="InterPro" id="IPR036265">
    <property type="entry name" value="HIT-like_sf"/>
</dbReference>
<feature type="short sequence motif" description="Histidine triad motif" evidence="1">
    <location>
        <begin position="98"/>
        <end position="102"/>
    </location>
</feature>
<organism evidence="3 4">
    <name type="scientific">Yoonia phaeophyticola</name>
    <dbReference type="NCBI Taxonomy" id="3137369"/>
    <lineage>
        <taxon>Bacteria</taxon>
        <taxon>Pseudomonadati</taxon>
        <taxon>Pseudomonadota</taxon>
        <taxon>Alphaproteobacteria</taxon>
        <taxon>Rhodobacterales</taxon>
        <taxon>Paracoccaceae</taxon>
        <taxon>Yoonia</taxon>
    </lineage>
</organism>
<dbReference type="GO" id="GO:0008168">
    <property type="term" value="F:methyltransferase activity"/>
    <property type="evidence" value="ECO:0007669"/>
    <property type="project" value="UniProtKB-KW"/>
</dbReference>